<feature type="transmembrane region" description="Helical" evidence="1">
    <location>
        <begin position="340"/>
        <end position="358"/>
    </location>
</feature>
<keyword evidence="3" id="KW-1185">Reference proteome</keyword>
<feature type="transmembrane region" description="Helical" evidence="1">
    <location>
        <begin position="225"/>
        <end position="247"/>
    </location>
</feature>
<gene>
    <name evidence="2" type="ORF">BmR1_04g06705</name>
</gene>
<reference evidence="2 3" key="1">
    <citation type="journal article" date="2012" name="Nucleic Acids Res.">
        <title>Sequencing of the smallest Apicomplexan genome from the human pathogen Babesia microti.</title>
        <authorList>
            <person name="Cornillot E."/>
            <person name="Hadj-Kaddour K."/>
            <person name="Dassouli A."/>
            <person name="Noel B."/>
            <person name="Ranwez V."/>
            <person name="Vacherie B."/>
            <person name="Augagneur Y."/>
            <person name="Bres V."/>
            <person name="Duclos A."/>
            <person name="Randazzo S."/>
            <person name="Carcy B."/>
            <person name="Debierre-Grockiego F."/>
            <person name="Delbecq S."/>
            <person name="Moubri-Menage K."/>
            <person name="Shams-Eldin H."/>
            <person name="Usmani-Brown S."/>
            <person name="Bringaud F."/>
            <person name="Wincker P."/>
            <person name="Vivares C.P."/>
            <person name="Schwarz R.T."/>
            <person name="Schetters T.P."/>
            <person name="Krause P.J."/>
            <person name="Gorenflot A."/>
            <person name="Berry V."/>
            <person name="Barbe V."/>
            <person name="Ben Mamoun C."/>
        </authorList>
    </citation>
    <scope>NUCLEOTIDE SEQUENCE [LARGE SCALE GENOMIC DNA]</scope>
    <source>
        <strain evidence="2 3">RI</strain>
    </source>
</reference>
<protein>
    <submittedName>
        <fullName evidence="2">Drug metabolite transporter, putative</fullName>
    </submittedName>
</protein>
<keyword evidence="1" id="KW-0812">Transmembrane</keyword>
<proteinExistence type="predicted"/>
<evidence type="ECO:0000256" key="1">
    <source>
        <dbReference type="SAM" id="Phobius"/>
    </source>
</evidence>
<accession>I7IHB8</accession>
<feature type="transmembrane region" description="Helical" evidence="1">
    <location>
        <begin position="134"/>
        <end position="155"/>
    </location>
</feature>
<keyword evidence="1" id="KW-1133">Transmembrane helix</keyword>
<dbReference type="Proteomes" id="UP000002899">
    <property type="component" value="Chromosome IV"/>
</dbReference>
<dbReference type="OrthoDB" id="29773at2759"/>
<organism evidence="2 3">
    <name type="scientific">Babesia microti (strain RI)</name>
    <dbReference type="NCBI Taxonomy" id="1133968"/>
    <lineage>
        <taxon>Eukaryota</taxon>
        <taxon>Sar</taxon>
        <taxon>Alveolata</taxon>
        <taxon>Apicomplexa</taxon>
        <taxon>Aconoidasida</taxon>
        <taxon>Piroplasmida</taxon>
        <taxon>Babesiidae</taxon>
        <taxon>Babesia</taxon>
    </lineage>
</organism>
<reference evidence="2 3" key="3">
    <citation type="journal article" date="2016" name="Sci. Rep.">
        <title>Genome-wide diversity and gene expression profiling of Babesia microti isolates identify polymorphic genes that mediate host-pathogen interactions.</title>
        <authorList>
            <person name="Silva J.C."/>
            <person name="Cornillot E."/>
            <person name="McCracken C."/>
            <person name="Usmani-Brown S."/>
            <person name="Dwivedi A."/>
            <person name="Ifeonu O.O."/>
            <person name="Crabtree J."/>
            <person name="Gotia H.T."/>
            <person name="Virji A.Z."/>
            <person name="Reynes C."/>
            <person name="Colinge J."/>
            <person name="Kumar V."/>
            <person name="Lawres L."/>
            <person name="Pazzi J.E."/>
            <person name="Pablo J.V."/>
            <person name="Hung C."/>
            <person name="Brancato J."/>
            <person name="Kumari P."/>
            <person name="Orvis J."/>
            <person name="Tretina K."/>
            <person name="Chibucos M."/>
            <person name="Ott S."/>
            <person name="Sadzewicz L."/>
            <person name="Sengamalay N."/>
            <person name="Shetty A.C."/>
            <person name="Su Q."/>
            <person name="Tallon L."/>
            <person name="Fraser C.M."/>
            <person name="Frutos R."/>
            <person name="Molina D.M."/>
            <person name="Krause P.J."/>
            <person name="Ben Mamoun C."/>
        </authorList>
    </citation>
    <scope>NUCLEOTIDE SEQUENCE [LARGE SCALE GENOMIC DNA]</scope>
    <source>
        <strain evidence="2 3">RI</strain>
    </source>
</reference>
<dbReference type="VEuPathDB" id="PiroplasmaDB:BmR1_04g06705"/>
<evidence type="ECO:0000313" key="2">
    <source>
        <dbReference type="EMBL" id="CCF75537.1"/>
    </source>
</evidence>
<reference evidence="2 3" key="2">
    <citation type="journal article" date="2013" name="PLoS ONE">
        <title>Whole genome mapping and re-organization of the nuclear and mitochondrial genomes of Babesia microti isolates.</title>
        <authorList>
            <person name="Cornillot E."/>
            <person name="Dassouli A."/>
            <person name="Garg A."/>
            <person name="Pachikara N."/>
            <person name="Randazzo S."/>
            <person name="Depoix D."/>
            <person name="Carcy B."/>
            <person name="Delbecq S."/>
            <person name="Frutos R."/>
            <person name="Silva J.C."/>
            <person name="Sutton R."/>
            <person name="Krause P.J."/>
            <person name="Mamoun C.B."/>
        </authorList>
    </citation>
    <scope>NUCLEOTIDE SEQUENCE [LARGE SCALE GENOMIC DNA]</scope>
    <source>
        <strain evidence="2 3">RI</strain>
    </source>
</reference>
<feature type="transmembrane region" description="Helical" evidence="1">
    <location>
        <begin position="405"/>
        <end position="423"/>
    </location>
</feature>
<evidence type="ECO:0000313" key="3">
    <source>
        <dbReference type="Proteomes" id="UP000002899"/>
    </source>
</evidence>
<dbReference type="EMBL" id="LN871599">
    <property type="protein sequence ID" value="CCF75537.1"/>
    <property type="molecule type" value="Genomic_DNA"/>
</dbReference>
<feature type="transmembrane region" description="Helical" evidence="1">
    <location>
        <begin position="167"/>
        <end position="185"/>
    </location>
</feature>
<dbReference type="KEGG" id="bmic:BmR1_04g06705"/>
<feature type="transmembrane region" description="Helical" evidence="1">
    <location>
        <begin position="309"/>
        <end position="328"/>
    </location>
</feature>
<keyword evidence="1" id="KW-0472">Membrane</keyword>
<feature type="transmembrane region" description="Helical" evidence="1">
    <location>
        <begin position="370"/>
        <end position="393"/>
    </location>
</feature>
<dbReference type="GeneID" id="24425986"/>
<dbReference type="AlphaFoldDB" id="I7IHB8"/>
<dbReference type="RefSeq" id="XP_012649945.1">
    <property type="nucleotide sequence ID" value="XM_012794491.1"/>
</dbReference>
<sequence length="457" mass="50919">MDQLKDSIDQSNIDRKAALEAIESFLSSKIQAANAGSIRGKKNPAVNDFNNPPIVQSYLSEDEGVTSISEYKNGISDPFYNIAVGTNHSISSAKNIPVSYQPNHTDTNRETPLIQRSIAYFKNKTKFLSKMDTFTSALIPAAITLVITNSAQPLLIFLLRKYGGTPVGAYFFLFPTYLGMICVGLYPTKKPVWKENWIYPGVLAGIDFLHQLIEKAGLLYCGPCLYTVASSSNTLFLALFTSIYLNVKITRNTAISLTIISIAVSFSGSGKLCEINSTHLIGFTLNAFNFVIGEIILKENKIEGPNLVCIMGFISFISLTLWTCVWTIPNWSTIAHHTEMNVYAIFIILFVLFISNFIRSSVYWILIKRAGSLFTGVLKALRIVIVIVISHILFSHIDPMQRITFTKIFTALLCSTGIVIYSIDNNNKIDNYKNEMKGEREAVEDGEDEKIMVNDDV</sequence>
<name>I7IHB8_BABMR</name>